<name>A0A9D0ZXA8_9FIRM</name>
<evidence type="ECO:0000256" key="1">
    <source>
        <dbReference type="ARBA" id="ARBA00022679"/>
    </source>
</evidence>
<dbReference type="Proteomes" id="UP000886886">
    <property type="component" value="Unassembled WGS sequence"/>
</dbReference>
<accession>A0A9D0ZXA8</accession>
<comment type="caution">
    <text evidence="3">The sequence shown here is derived from an EMBL/GenBank/DDBJ whole genome shotgun (WGS) entry which is preliminary data.</text>
</comment>
<dbReference type="AlphaFoldDB" id="A0A9D0ZXA8"/>
<reference evidence="3" key="2">
    <citation type="journal article" date="2021" name="PeerJ">
        <title>Extensive microbial diversity within the chicken gut microbiome revealed by metagenomics and culture.</title>
        <authorList>
            <person name="Gilroy R."/>
            <person name="Ravi A."/>
            <person name="Getino M."/>
            <person name="Pursley I."/>
            <person name="Horton D.L."/>
            <person name="Alikhan N.F."/>
            <person name="Baker D."/>
            <person name="Gharbi K."/>
            <person name="Hall N."/>
            <person name="Watson M."/>
            <person name="Adriaenssens E.M."/>
            <person name="Foster-Nyarko E."/>
            <person name="Jarju S."/>
            <person name="Secka A."/>
            <person name="Antonio M."/>
            <person name="Oren A."/>
            <person name="Chaudhuri R.R."/>
            <person name="La Ragione R."/>
            <person name="Hildebrand F."/>
            <person name="Pallen M.J."/>
        </authorList>
    </citation>
    <scope>NUCLEOTIDE SEQUENCE</scope>
    <source>
        <strain evidence="3">ChiSjej3B21-11622</strain>
    </source>
</reference>
<evidence type="ECO:0000313" key="3">
    <source>
        <dbReference type="EMBL" id="HIQ97586.1"/>
    </source>
</evidence>
<dbReference type="PANTHER" id="PTHR43686:SF1">
    <property type="entry name" value="AMINOTRAN_5 DOMAIN-CONTAINING PROTEIN"/>
    <property type="match status" value="1"/>
</dbReference>
<organism evidence="3 4">
    <name type="scientific">Candidatus Limivivens merdigallinarum</name>
    <dbReference type="NCBI Taxonomy" id="2840859"/>
    <lineage>
        <taxon>Bacteria</taxon>
        <taxon>Bacillati</taxon>
        <taxon>Bacillota</taxon>
        <taxon>Clostridia</taxon>
        <taxon>Lachnospirales</taxon>
        <taxon>Lachnospiraceae</taxon>
        <taxon>Lachnospiraceae incertae sedis</taxon>
        <taxon>Candidatus Limivivens</taxon>
    </lineage>
</organism>
<keyword evidence="1" id="KW-0808">Transferase</keyword>
<gene>
    <name evidence="3" type="ORF">IAB26_13640</name>
</gene>
<dbReference type="InterPro" id="IPR011063">
    <property type="entry name" value="TilS/TtcA_N"/>
</dbReference>
<evidence type="ECO:0000313" key="4">
    <source>
        <dbReference type="Proteomes" id="UP000886886"/>
    </source>
</evidence>
<reference evidence="3" key="1">
    <citation type="submission" date="2020-10" db="EMBL/GenBank/DDBJ databases">
        <authorList>
            <person name="Gilroy R."/>
        </authorList>
    </citation>
    <scope>NUCLEOTIDE SEQUENCE</scope>
    <source>
        <strain evidence="3">ChiSjej3B21-11622</strain>
    </source>
</reference>
<dbReference type="GO" id="GO:0008033">
    <property type="term" value="P:tRNA processing"/>
    <property type="evidence" value="ECO:0007669"/>
    <property type="project" value="InterPro"/>
</dbReference>
<dbReference type="PANTHER" id="PTHR43686">
    <property type="entry name" value="SULFURTRANSFERASE-RELATED"/>
    <property type="match status" value="1"/>
</dbReference>
<sequence>MKLQQLLSLTRKAVDEYQLIDAGDQIAVGISGGKDSIALLYALHGLMRFYPKPFSIHAITVNLGMEGFDLTPIRTLLAEMGVPYTVVDTQIGQIIFEDRKESNPCSLCAKMRKGAFNEAAKAAGCNKVAYAHHKDDIVETMMLSLIYEGRFYSFSPKTYLDRMDLTVIRPLMFVHEADIIGFRNKYNLPTVKNPCPADGYTRREYAKNLLRDINLEAPGVKDRMFSAIINGNLPGWPKRTLMVRQNQKTV</sequence>
<dbReference type="GO" id="GO:0016740">
    <property type="term" value="F:transferase activity"/>
    <property type="evidence" value="ECO:0007669"/>
    <property type="project" value="UniProtKB-KW"/>
</dbReference>
<proteinExistence type="predicted"/>
<dbReference type="CDD" id="cd24138">
    <property type="entry name" value="TtcA-like"/>
    <property type="match status" value="1"/>
</dbReference>
<dbReference type="EMBL" id="DVFT01000200">
    <property type="protein sequence ID" value="HIQ97586.1"/>
    <property type="molecule type" value="Genomic_DNA"/>
</dbReference>
<dbReference type="Gene3D" id="3.40.50.620">
    <property type="entry name" value="HUPs"/>
    <property type="match status" value="1"/>
</dbReference>
<dbReference type="InterPro" id="IPR035107">
    <property type="entry name" value="tRNA_thiolation_TtcA_Ctu1"/>
</dbReference>
<feature type="domain" description="tRNA(Ile)-lysidine/2-thiocytidine synthase N-terminal" evidence="2">
    <location>
        <begin position="25"/>
        <end position="198"/>
    </location>
</feature>
<dbReference type="InterPro" id="IPR014729">
    <property type="entry name" value="Rossmann-like_a/b/a_fold"/>
</dbReference>
<dbReference type="PIRSF" id="PIRSF004976">
    <property type="entry name" value="ATPase_YdaO"/>
    <property type="match status" value="1"/>
</dbReference>
<dbReference type="Pfam" id="PF01171">
    <property type="entry name" value="ATP_bind_3"/>
    <property type="match status" value="1"/>
</dbReference>
<protein>
    <submittedName>
        <fullName evidence="3">tRNA 2-thiocytidine(32) synthetase TtcA</fullName>
    </submittedName>
</protein>
<dbReference type="SUPFAM" id="SSF52402">
    <property type="entry name" value="Adenine nucleotide alpha hydrolases-like"/>
    <property type="match status" value="1"/>
</dbReference>
<evidence type="ECO:0000259" key="2">
    <source>
        <dbReference type="Pfam" id="PF01171"/>
    </source>
</evidence>